<dbReference type="RefSeq" id="WP_205492778.1">
    <property type="nucleotide sequence ID" value="NZ_JAFHAP010000004.1"/>
</dbReference>
<dbReference type="CDD" id="cd00806">
    <property type="entry name" value="TrpRS_core"/>
    <property type="match status" value="1"/>
</dbReference>
<dbReference type="PANTHER" id="PTHR43766">
    <property type="entry name" value="TRYPTOPHAN--TRNA LIGASE, MITOCHONDRIAL"/>
    <property type="match status" value="1"/>
</dbReference>
<evidence type="ECO:0000313" key="10">
    <source>
        <dbReference type="EMBL" id="MBN2908566.1"/>
    </source>
</evidence>
<dbReference type="PANTHER" id="PTHR43766:SF1">
    <property type="entry name" value="TRYPTOPHAN--TRNA LIGASE, MITOCHONDRIAL"/>
    <property type="match status" value="1"/>
</dbReference>
<keyword evidence="3 8" id="KW-0547">Nucleotide-binding</keyword>
<dbReference type="Pfam" id="PF00579">
    <property type="entry name" value="tRNA-synt_1b"/>
    <property type="match status" value="1"/>
</dbReference>
<dbReference type="InterPro" id="IPR050203">
    <property type="entry name" value="Trp-tRNA_synthetase"/>
</dbReference>
<dbReference type="SUPFAM" id="SSF52374">
    <property type="entry name" value="Nucleotidylyl transferase"/>
    <property type="match status" value="1"/>
</dbReference>
<name>A0ABS2WGC6_9BACL</name>
<comment type="similarity">
    <text evidence="1 8 9">Belongs to the class-I aminoacyl-tRNA synthetase family.</text>
</comment>
<dbReference type="EMBL" id="JAFHAP010000004">
    <property type="protein sequence ID" value="MBN2908566.1"/>
    <property type="molecule type" value="Genomic_DNA"/>
</dbReference>
<comment type="subunit">
    <text evidence="8">Homodimer.</text>
</comment>
<protein>
    <recommendedName>
        <fullName evidence="8">Tryptophan--tRNA ligase</fullName>
        <ecNumber evidence="8">6.1.1.2</ecNumber>
    </recommendedName>
    <alternativeName>
        <fullName evidence="8">Tryptophanyl-tRNA synthetase</fullName>
        <shortName evidence="8">TrpRS</shortName>
    </alternativeName>
</protein>
<dbReference type="Proteomes" id="UP001177120">
    <property type="component" value="Unassembled WGS sequence"/>
</dbReference>
<keyword evidence="11" id="KW-1185">Reference proteome</keyword>
<dbReference type="NCBIfam" id="TIGR00233">
    <property type="entry name" value="trpS"/>
    <property type="match status" value="1"/>
</dbReference>
<evidence type="ECO:0000256" key="9">
    <source>
        <dbReference type="RuleBase" id="RU363036"/>
    </source>
</evidence>
<dbReference type="PRINTS" id="PR01039">
    <property type="entry name" value="TRNASYNTHTRP"/>
</dbReference>
<dbReference type="InterPro" id="IPR001412">
    <property type="entry name" value="aa-tRNA-synth_I_CS"/>
</dbReference>
<dbReference type="InterPro" id="IPR002306">
    <property type="entry name" value="Trp-tRNA-ligase"/>
</dbReference>
<keyword evidence="4 8" id="KW-0067">ATP-binding</keyword>
<feature type="binding site" evidence="8">
    <location>
        <begin position="17"/>
        <end position="18"/>
    </location>
    <ligand>
        <name>ATP</name>
        <dbReference type="ChEBI" id="CHEBI:30616"/>
    </ligand>
</feature>
<evidence type="ECO:0000256" key="8">
    <source>
        <dbReference type="HAMAP-Rule" id="MF_00140"/>
    </source>
</evidence>
<evidence type="ECO:0000256" key="4">
    <source>
        <dbReference type="ARBA" id="ARBA00022840"/>
    </source>
</evidence>
<feature type="binding site" evidence="8">
    <location>
        <begin position="144"/>
        <end position="146"/>
    </location>
    <ligand>
        <name>ATP</name>
        <dbReference type="ChEBI" id="CHEBI:30616"/>
    </ligand>
</feature>
<evidence type="ECO:0000256" key="1">
    <source>
        <dbReference type="ARBA" id="ARBA00005594"/>
    </source>
</evidence>
<comment type="function">
    <text evidence="8">Catalyzes the attachment of tryptophan to tRNA(Trp).</text>
</comment>
<reference evidence="10" key="1">
    <citation type="journal article" date="2024" name="Int. J. Syst. Evol. Microbiol.">
        <title>Polycladomyces zharkentensis sp. nov., a novel thermophilic cellulose- and starch-degrading member of the Bacillota from a geothermal aquifer in Kazakhstan.</title>
        <authorList>
            <person name="Mashzhan A."/>
            <person name="Kistaubayeva A."/>
            <person name="Javier-Lopez R."/>
            <person name="Bissenova U."/>
            <person name="Bissenbay A."/>
            <person name="Birkeland N.K."/>
        </authorList>
    </citation>
    <scope>NUCLEOTIDE SEQUENCE</scope>
    <source>
        <strain evidence="10">ZKZ2T</strain>
    </source>
</reference>
<gene>
    <name evidence="8 10" type="primary">trpS</name>
    <name evidence="10" type="ORF">JQC72_03415</name>
</gene>
<comment type="caution">
    <text evidence="10">The sequence shown here is derived from an EMBL/GenBank/DDBJ whole genome shotgun (WGS) entry which is preliminary data.</text>
</comment>
<sequence length="330" mass="36628">MKRMLSGIQPTGNLHLGNYLGALKRFVELQDEAECFYCVVDLHALTVPRDPDELREKTLEVATLYLAAGLDPKKATLFVQSHVRAHTEAGWLLQCVARMGELNRMTQFKEKSQGSEGVVVGLYTYPVLQAADIVLYQADAVPVGEDQKQHLELARDLAERFNNRYGEVLTLPEPLIGKVGARIMGLDNPVKKMSKSAGSEANYIALLDEPDVIVKKIKRAVTDSENRIAYDPENKPGVSNLLVIYSLITGRSIDDTVKQFEGQGYGQLKKEVAEAVVEHLTPIRERYHELRRSGEVERVLAEGAEKASAIADETLARMKEAMGLVPPFGR</sequence>
<evidence type="ECO:0000313" key="11">
    <source>
        <dbReference type="Proteomes" id="UP001177120"/>
    </source>
</evidence>
<proteinExistence type="inferred from homology"/>
<dbReference type="InterPro" id="IPR014729">
    <property type="entry name" value="Rossmann-like_a/b/a_fold"/>
</dbReference>
<organism evidence="10 11">
    <name type="scientific">Polycladomyces zharkentensis</name>
    <dbReference type="NCBI Taxonomy" id="2807616"/>
    <lineage>
        <taxon>Bacteria</taxon>
        <taxon>Bacillati</taxon>
        <taxon>Bacillota</taxon>
        <taxon>Bacilli</taxon>
        <taxon>Bacillales</taxon>
        <taxon>Thermoactinomycetaceae</taxon>
        <taxon>Polycladomyces</taxon>
    </lineage>
</organism>
<keyword evidence="6 8" id="KW-0030">Aminoacyl-tRNA synthetase</keyword>
<evidence type="ECO:0000256" key="7">
    <source>
        <dbReference type="ARBA" id="ARBA00049929"/>
    </source>
</evidence>
<feature type="binding site" evidence="8">
    <location>
        <position position="183"/>
    </location>
    <ligand>
        <name>ATP</name>
        <dbReference type="ChEBI" id="CHEBI:30616"/>
    </ligand>
</feature>
<feature type="binding site" evidence="8">
    <location>
        <position position="132"/>
    </location>
    <ligand>
        <name>L-tryptophan</name>
        <dbReference type="ChEBI" id="CHEBI:57912"/>
    </ligand>
</feature>
<keyword evidence="5 8" id="KW-0648">Protein biosynthesis</keyword>
<dbReference type="HAMAP" id="MF_00140_B">
    <property type="entry name" value="Trp_tRNA_synth_B"/>
    <property type="match status" value="1"/>
</dbReference>
<dbReference type="PROSITE" id="PS00178">
    <property type="entry name" value="AA_TRNA_LIGASE_I"/>
    <property type="match status" value="1"/>
</dbReference>
<evidence type="ECO:0000256" key="5">
    <source>
        <dbReference type="ARBA" id="ARBA00022917"/>
    </source>
</evidence>
<dbReference type="EC" id="6.1.1.2" evidence="8"/>
<evidence type="ECO:0000256" key="2">
    <source>
        <dbReference type="ARBA" id="ARBA00022598"/>
    </source>
</evidence>
<feature type="short sequence motif" description="'KMSKS' region" evidence="8">
    <location>
        <begin position="192"/>
        <end position="196"/>
    </location>
</feature>
<feature type="short sequence motif" description="'HIGH' region" evidence="8">
    <location>
        <begin position="10"/>
        <end position="18"/>
    </location>
</feature>
<dbReference type="Gene3D" id="1.10.240.10">
    <property type="entry name" value="Tyrosyl-Transfer RNA Synthetase"/>
    <property type="match status" value="1"/>
</dbReference>
<accession>A0ABS2WGC6</accession>
<evidence type="ECO:0000256" key="3">
    <source>
        <dbReference type="ARBA" id="ARBA00022741"/>
    </source>
</evidence>
<dbReference type="InterPro" id="IPR002305">
    <property type="entry name" value="aa-tRNA-synth_Ic"/>
</dbReference>
<comment type="catalytic activity">
    <reaction evidence="7 8">
        <text>tRNA(Trp) + L-tryptophan + ATP = L-tryptophyl-tRNA(Trp) + AMP + diphosphate + H(+)</text>
        <dbReference type="Rhea" id="RHEA:24080"/>
        <dbReference type="Rhea" id="RHEA-COMP:9671"/>
        <dbReference type="Rhea" id="RHEA-COMP:9705"/>
        <dbReference type="ChEBI" id="CHEBI:15378"/>
        <dbReference type="ChEBI" id="CHEBI:30616"/>
        <dbReference type="ChEBI" id="CHEBI:33019"/>
        <dbReference type="ChEBI" id="CHEBI:57912"/>
        <dbReference type="ChEBI" id="CHEBI:78442"/>
        <dbReference type="ChEBI" id="CHEBI:78535"/>
        <dbReference type="ChEBI" id="CHEBI:456215"/>
        <dbReference type="EC" id="6.1.1.2"/>
    </reaction>
</comment>
<evidence type="ECO:0000256" key="6">
    <source>
        <dbReference type="ARBA" id="ARBA00023146"/>
    </source>
</evidence>
<keyword evidence="2 8" id="KW-0436">Ligase</keyword>
<feature type="binding site" evidence="8">
    <location>
        <begin position="192"/>
        <end position="196"/>
    </location>
    <ligand>
        <name>ATP</name>
        <dbReference type="ChEBI" id="CHEBI:30616"/>
    </ligand>
</feature>
<dbReference type="Gene3D" id="3.40.50.620">
    <property type="entry name" value="HUPs"/>
    <property type="match status" value="1"/>
</dbReference>
<keyword evidence="8" id="KW-0963">Cytoplasm</keyword>
<comment type="subcellular location">
    <subcellularLocation>
        <location evidence="8">Cytoplasm</location>
    </subcellularLocation>
</comment>
<dbReference type="InterPro" id="IPR024109">
    <property type="entry name" value="Trp-tRNA-ligase_bac-type"/>
</dbReference>
<feature type="binding site" evidence="8">
    <location>
        <begin position="9"/>
        <end position="11"/>
    </location>
    <ligand>
        <name>ATP</name>
        <dbReference type="ChEBI" id="CHEBI:30616"/>
    </ligand>
</feature>
<dbReference type="GO" id="GO:0004830">
    <property type="term" value="F:tryptophan-tRNA ligase activity"/>
    <property type="evidence" value="ECO:0007669"/>
    <property type="project" value="UniProtKB-EC"/>
</dbReference>